<evidence type="ECO:0000256" key="7">
    <source>
        <dbReference type="ARBA" id="ARBA00022723"/>
    </source>
</evidence>
<proteinExistence type="inferred from homology"/>
<dbReference type="AlphaFoldDB" id="A0A2A5C8F0"/>
<evidence type="ECO:0000313" key="12">
    <source>
        <dbReference type="EMBL" id="PCJ40164.1"/>
    </source>
</evidence>
<evidence type="ECO:0000256" key="5">
    <source>
        <dbReference type="ARBA" id="ARBA00022630"/>
    </source>
</evidence>
<evidence type="ECO:0000256" key="4">
    <source>
        <dbReference type="ARBA" id="ARBA00016337"/>
    </source>
</evidence>
<evidence type="ECO:0000256" key="2">
    <source>
        <dbReference type="ARBA" id="ARBA00008282"/>
    </source>
</evidence>
<evidence type="ECO:0000256" key="9">
    <source>
        <dbReference type="ARBA" id="ARBA00022842"/>
    </source>
</evidence>
<name>A0A2A5C8F0_9GAMM</name>
<dbReference type="InterPro" id="IPR024932">
    <property type="entry name" value="ApbE"/>
</dbReference>
<dbReference type="EMBL" id="NVWI01000010">
    <property type="protein sequence ID" value="PCJ40164.1"/>
    <property type="molecule type" value="Genomic_DNA"/>
</dbReference>
<dbReference type="Gene3D" id="2.60.40.4070">
    <property type="match status" value="1"/>
</dbReference>
<gene>
    <name evidence="12" type="ORF">COA71_11690</name>
</gene>
<dbReference type="EC" id="2.7.1.180" evidence="3"/>
<evidence type="ECO:0000256" key="10">
    <source>
        <dbReference type="ARBA" id="ARBA00031306"/>
    </source>
</evidence>
<organism evidence="12 13">
    <name type="scientific">SAR86 cluster bacterium</name>
    <dbReference type="NCBI Taxonomy" id="2030880"/>
    <lineage>
        <taxon>Bacteria</taxon>
        <taxon>Pseudomonadati</taxon>
        <taxon>Pseudomonadota</taxon>
        <taxon>Gammaproteobacteria</taxon>
        <taxon>SAR86 cluster</taxon>
    </lineage>
</organism>
<dbReference type="InterPro" id="IPR003374">
    <property type="entry name" value="ApbE-like_sf"/>
</dbReference>
<comment type="catalytic activity">
    <reaction evidence="11">
        <text>L-threonyl-[protein] + FAD = FMN-L-threonyl-[protein] + AMP + H(+)</text>
        <dbReference type="Rhea" id="RHEA:36847"/>
        <dbReference type="Rhea" id="RHEA-COMP:11060"/>
        <dbReference type="Rhea" id="RHEA-COMP:11061"/>
        <dbReference type="ChEBI" id="CHEBI:15378"/>
        <dbReference type="ChEBI" id="CHEBI:30013"/>
        <dbReference type="ChEBI" id="CHEBI:57692"/>
        <dbReference type="ChEBI" id="CHEBI:74257"/>
        <dbReference type="ChEBI" id="CHEBI:456215"/>
        <dbReference type="EC" id="2.7.1.180"/>
    </reaction>
</comment>
<evidence type="ECO:0000256" key="11">
    <source>
        <dbReference type="ARBA" id="ARBA00048540"/>
    </source>
</evidence>
<evidence type="ECO:0000256" key="8">
    <source>
        <dbReference type="ARBA" id="ARBA00022827"/>
    </source>
</evidence>
<keyword evidence="6" id="KW-0808">Transferase</keyword>
<dbReference type="Proteomes" id="UP000228987">
    <property type="component" value="Unassembled WGS sequence"/>
</dbReference>
<keyword evidence="7" id="KW-0479">Metal-binding</keyword>
<dbReference type="Gene3D" id="3.10.520.10">
    <property type="entry name" value="ApbE-like domains"/>
    <property type="match status" value="1"/>
</dbReference>
<dbReference type="PANTHER" id="PTHR30040">
    <property type="entry name" value="THIAMINE BIOSYNTHESIS LIPOPROTEIN APBE"/>
    <property type="match status" value="1"/>
</dbReference>
<evidence type="ECO:0000313" key="13">
    <source>
        <dbReference type="Proteomes" id="UP000228987"/>
    </source>
</evidence>
<comment type="cofactor">
    <cofactor evidence="1">
        <name>Mg(2+)</name>
        <dbReference type="ChEBI" id="CHEBI:18420"/>
    </cofactor>
</comment>
<reference evidence="13" key="1">
    <citation type="submission" date="2017-08" db="EMBL/GenBank/DDBJ databases">
        <title>A dynamic microbial community with high functional redundancy inhabits the cold, oxic subseafloor aquifer.</title>
        <authorList>
            <person name="Tully B.J."/>
            <person name="Wheat C.G."/>
            <person name="Glazer B.T."/>
            <person name="Huber J.A."/>
        </authorList>
    </citation>
    <scope>NUCLEOTIDE SEQUENCE [LARGE SCALE GENOMIC DNA]</scope>
</reference>
<dbReference type="InterPro" id="IPR014469">
    <property type="entry name" value="DUF2271"/>
</dbReference>
<dbReference type="Pfam" id="PF10029">
    <property type="entry name" value="DUF2271"/>
    <property type="match status" value="1"/>
</dbReference>
<accession>A0A2A5C8F0</accession>
<dbReference type="Pfam" id="PF02424">
    <property type="entry name" value="ApbE"/>
    <property type="match status" value="1"/>
</dbReference>
<keyword evidence="9" id="KW-0460">Magnesium</keyword>
<protein>
    <recommendedName>
        <fullName evidence="4">FAD:protein FMN transferase</fullName>
        <ecNumber evidence="3">2.7.1.180</ecNumber>
    </recommendedName>
    <alternativeName>
        <fullName evidence="10">Flavin transferase</fullName>
    </alternativeName>
</protein>
<dbReference type="GO" id="GO:0046872">
    <property type="term" value="F:metal ion binding"/>
    <property type="evidence" value="ECO:0007669"/>
    <property type="project" value="UniProtKB-KW"/>
</dbReference>
<sequence length="514" mass="56431">MNRLKSKTSTLLQFQICASARRALSSIFLLTASFVVILSAASLSQAQEVIEHYDGVLGTSLDITVYAPDQSNTANAIETTVAEIARLEQILTTFDEESEVMQLNVTRMTDAASQALIDVISACEDWFTQSEGNFSCRLGGVVDFWDVAEETQQVPSRRDLSPIARNANRAELIINPDQNQISLGDGIKLDPSGLAKGYVIDKAMAVLRRELPNATAIKVDIGGDASYWGIPPDSEGWEVMVANPESTADNADFITSLSLGSKAVATSGHNSRMRQILMREFSHIFTPQTGWPVFSGLYAVVIADDAMTADAVATTLSVLPITEALTIIEALPGIEALLVDDSGAQRSSSGWSDYLSQELLLLSNADFKLTLDYSIPTHGDRGYERPYVAIWVSTMDNQAIKNLILFGGQQRWAGSNSRWWRYAGRRSTVEKINVTRPTRGPGEYQLVWDGRDDSGTLIQPGDYLLHVEASREHGGHSYRNVRFSFTEGIQVLEQEQFGEVGAFKATVEMKPVEE</sequence>
<dbReference type="GO" id="GO:0016740">
    <property type="term" value="F:transferase activity"/>
    <property type="evidence" value="ECO:0007669"/>
    <property type="project" value="UniProtKB-KW"/>
</dbReference>
<dbReference type="PANTHER" id="PTHR30040:SF2">
    <property type="entry name" value="FAD:PROTEIN FMN TRANSFERASE"/>
    <property type="match status" value="1"/>
</dbReference>
<comment type="caution">
    <text evidence="12">The sequence shown here is derived from an EMBL/GenBank/DDBJ whole genome shotgun (WGS) entry which is preliminary data.</text>
</comment>
<comment type="similarity">
    <text evidence="2">Belongs to the ApbE family.</text>
</comment>
<evidence type="ECO:0000256" key="1">
    <source>
        <dbReference type="ARBA" id="ARBA00001946"/>
    </source>
</evidence>
<dbReference type="SUPFAM" id="SSF143631">
    <property type="entry name" value="ApbE-like"/>
    <property type="match status" value="1"/>
</dbReference>
<keyword evidence="5" id="KW-0285">Flavoprotein</keyword>
<evidence type="ECO:0000256" key="3">
    <source>
        <dbReference type="ARBA" id="ARBA00011955"/>
    </source>
</evidence>
<evidence type="ECO:0000256" key="6">
    <source>
        <dbReference type="ARBA" id="ARBA00022679"/>
    </source>
</evidence>
<keyword evidence="8" id="KW-0274">FAD</keyword>